<accession>A0ABC8U3L2</accession>
<dbReference type="CDD" id="cd20405">
    <property type="entry name" value="Tudor_Agenet_AtDUF_rpt1_3"/>
    <property type="match status" value="1"/>
</dbReference>
<name>A0ABC8U3L2_9AQUA</name>
<dbReference type="SMART" id="SM00439">
    <property type="entry name" value="BAH"/>
    <property type="match status" value="1"/>
</dbReference>
<dbReference type="PROSITE" id="PS51038">
    <property type="entry name" value="BAH"/>
    <property type="match status" value="1"/>
</dbReference>
<dbReference type="InterPro" id="IPR043151">
    <property type="entry name" value="BAH_sf"/>
</dbReference>
<organism evidence="2 3">
    <name type="scientific">Ilex paraguariensis</name>
    <name type="common">yerba mate</name>
    <dbReference type="NCBI Taxonomy" id="185542"/>
    <lineage>
        <taxon>Eukaryota</taxon>
        <taxon>Viridiplantae</taxon>
        <taxon>Streptophyta</taxon>
        <taxon>Embryophyta</taxon>
        <taxon>Tracheophyta</taxon>
        <taxon>Spermatophyta</taxon>
        <taxon>Magnoliopsida</taxon>
        <taxon>eudicotyledons</taxon>
        <taxon>Gunneridae</taxon>
        <taxon>Pentapetalae</taxon>
        <taxon>asterids</taxon>
        <taxon>campanulids</taxon>
        <taxon>Aquifoliales</taxon>
        <taxon>Aquifoliaceae</taxon>
        <taxon>Ilex</taxon>
    </lineage>
</organism>
<evidence type="ECO:0000259" key="1">
    <source>
        <dbReference type="PROSITE" id="PS51038"/>
    </source>
</evidence>
<evidence type="ECO:0000313" key="3">
    <source>
        <dbReference type="Proteomes" id="UP001642360"/>
    </source>
</evidence>
<feature type="domain" description="BAH" evidence="1">
    <location>
        <begin position="78"/>
        <end position="195"/>
    </location>
</feature>
<dbReference type="Pfam" id="PF01426">
    <property type="entry name" value="BAH"/>
    <property type="match status" value="1"/>
</dbReference>
<dbReference type="InterPro" id="IPR008395">
    <property type="entry name" value="Agenet-like_dom"/>
</dbReference>
<proteinExistence type="predicted"/>
<dbReference type="AlphaFoldDB" id="A0ABC8U3L2"/>
<dbReference type="SMART" id="SM00743">
    <property type="entry name" value="Agenet"/>
    <property type="match status" value="2"/>
</dbReference>
<gene>
    <name evidence="2" type="ORF">ILEXP_LOCUS46080</name>
</gene>
<dbReference type="InterPro" id="IPR001025">
    <property type="entry name" value="BAH_dom"/>
</dbReference>
<evidence type="ECO:0000313" key="2">
    <source>
        <dbReference type="EMBL" id="CAK9176242.1"/>
    </source>
</evidence>
<dbReference type="PANTHER" id="PTHR31917">
    <property type="entry name" value="AGENET DOMAIN-CONTAINING PROTEIN-RELATED"/>
    <property type="match status" value="1"/>
</dbReference>
<reference evidence="2 3" key="1">
    <citation type="submission" date="2024-02" db="EMBL/GenBank/DDBJ databases">
        <authorList>
            <person name="Vignale AGUSTIN F."/>
            <person name="Sosa J E."/>
            <person name="Modenutti C."/>
        </authorList>
    </citation>
    <scope>NUCLEOTIDE SEQUENCE [LARGE SCALE GENOMIC DNA]</scope>
</reference>
<sequence>MKELLFLFVVGSDLQHNRSFRPVGGLNRKVACELDVKPFTDVQLRNLGQHKKDFLWLGSPWMCGKRRRHYQSFHRNGVKISVHNFVYVLAEEDKQLVAYLDDMYEDSRGNKMVVVQWLHKIDEVGIALPHNYIDREIFFSLCLQDLSVECIDGLATVLSPQHYEKFLNVAAQNQLEPFVCHKQCDVDDIKPFDITQVKGYWNQEIFKYVSTASLLNCWPSTDGLEVERHLSDAVGIRPKKRLRRLRDCEHDPDSAKKQETKDACLDVQDLRVGFEIGSLKEQCSTASLCGKEAIKQKHPQYLTIGSQVEVLSQDSGIRGCWFRAQIIKRHKDRVKVRYQDIKDAADEANNLEEWILESRVAVPDEFCLRVHGRTTVRPSPPSNKSRFSWVVEIGTVVDAWWHDGWWEGIVVKKTSKDMLHLYFPGEKRESIFSSNDLRRSQEWLGNGWRNIEKRPELVTLIFSGLELKRSMPKLCDGKLDQGAVCSNRVQKDCLPVKDDSRSSNILVHSREDKVKELEVVRDLSKDVLLSQLRWKSSRKRGRGRNSAQKVLYSVSENKSSPEAQRMPTCENFFIPSSLKTDHDNCKYIENPMFSSSVVPSLTSLVMSR</sequence>
<comment type="caution">
    <text evidence="2">The sequence shown here is derived from an EMBL/GenBank/DDBJ whole genome shotgun (WGS) entry which is preliminary data.</text>
</comment>
<dbReference type="EMBL" id="CAUOFW020006780">
    <property type="protein sequence ID" value="CAK9176242.1"/>
    <property type="molecule type" value="Genomic_DNA"/>
</dbReference>
<dbReference type="Pfam" id="PF05641">
    <property type="entry name" value="Agenet"/>
    <property type="match status" value="1"/>
</dbReference>
<dbReference type="Gene3D" id="2.30.30.490">
    <property type="match status" value="1"/>
</dbReference>
<protein>
    <recommendedName>
        <fullName evidence="1">BAH domain-containing protein</fullName>
    </recommendedName>
</protein>
<dbReference type="PANTHER" id="PTHR31917:SF58">
    <property type="entry name" value="AGENET AND BROMO-ADJACENT HOMOLOGY (BAH) DOMAIN-CONTAINING PROTEIN"/>
    <property type="match status" value="1"/>
</dbReference>
<keyword evidence="3" id="KW-1185">Reference proteome</keyword>
<dbReference type="InterPro" id="IPR014002">
    <property type="entry name" value="Agenet_dom_plant"/>
</dbReference>
<dbReference type="Proteomes" id="UP001642360">
    <property type="component" value="Unassembled WGS sequence"/>
</dbReference>